<organism evidence="1 2">
    <name type="scientific">Phytophthora aleatoria</name>
    <dbReference type="NCBI Taxonomy" id="2496075"/>
    <lineage>
        <taxon>Eukaryota</taxon>
        <taxon>Sar</taxon>
        <taxon>Stramenopiles</taxon>
        <taxon>Oomycota</taxon>
        <taxon>Peronosporomycetes</taxon>
        <taxon>Peronosporales</taxon>
        <taxon>Peronosporaceae</taxon>
        <taxon>Phytophthora</taxon>
    </lineage>
</organism>
<dbReference type="Proteomes" id="UP000709295">
    <property type="component" value="Unassembled WGS sequence"/>
</dbReference>
<keyword evidence="2" id="KW-1185">Reference proteome</keyword>
<reference evidence="1" key="1">
    <citation type="submission" date="2021-01" db="EMBL/GenBank/DDBJ databases">
        <title>Phytophthora aleatoria, a newly-described species from Pinus radiata is distinct from Phytophthora cactorum isolates based on comparative genomics.</title>
        <authorList>
            <person name="Mcdougal R."/>
            <person name="Panda P."/>
            <person name="Williams N."/>
            <person name="Studholme D.J."/>
        </authorList>
    </citation>
    <scope>NUCLEOTIDE SEQUENCE</scope>
    <source>
        <strain evidence="1">NZFS 4037</strain>
    </source>
</reference>
<accession>A0A8J5ISD0</accession>
<protein>
    <submittedName>
        <fullName evidence="1">Uncharacterized protein</fullName>
    </submittedName>
</protein>
<sequence>MTPEEALEEAARSGQVAWLAQLLTRYECPVNGHLDVVRYIIRHAKDNKYAKRSTIPVNILAHAISGKHVDVVEFWFGLNRARWDLARAFIAAVGAEQHTLVDRICELHRRKSKRSLLVEVTGRTSGTGGTITDKPIPS</sequence>
<dbReference type="EMBL" id="JAENGY010001902">
    <property type="protein sequence ID" value="KAG6946317.1"/>
    <property type="molecule type" value="Genomic_DNA"/>
</dbReference>
<name>A0A8J5ISD0_9STRA</name>
<evidence type="ECO:0000313" key="2">
    <source>
        <dbReference type="Proteomes" id="UP000709295"/>
    </source>
</evidence>
<dbReference type="AlphaFoldDB" id="A0A8J5ISD0"/>
<proteinExistence type="predicted"/>
<comment type="caution">
    <text evidence="1">The sequence shown here is derived from an EMBL/GenBank/DDBJ whole genome shotgun (WGS) entry which is preliminary data.</text>
</comment>
<evidence type="ECO:0000313" key="1">
    <source>
        <dbReference type="EMBL" id="KAG6946317.1"/>
    </source>
</evidence>
<gene>
    <name evidence="1" type="ORF">JG688_00016101</name>
</gene>